<dbReference type="Pfam" id="PF00171">
    <property type="entry name" value="Aldedh"/>
    <property type="match status" value="1"/>
</dbReference>
<dbReference type="InterPro" id="IPR016163">
    <property type="entry name" value="Ald_DH_C"/>
</dbReference>
<keyword evidence="3" id="KW-0520">NAD</keyword>
<evidence type="ECO:0000313" key="8">
    <source>
        <dbReference type="EMBL" id="RKR19511.1"/>
    </source>
</evidence>
<keyword evidence="2 5" id="KW-0560">Oxidoreductase</keyword>
<dbReference type="PROSITE" id="PS00070">
    <property type="entry name" value="ALDEHYDE_DEHYDR_CYS"/>
    <property type="match status" value="1"/>
</dbReference>
<name>A0A495ESB1_9MICC</name>
<dbReference type="Proteomes" id="UP000276055">
    <property type="component" value="Unassembled WGS sequence"/>
</dbReference>
<protein>
    <submittedName>
        <fullName evidence="8">Benzaldehyde dehydrogenase (NAD+)</fullName>
    </submittedName>
</protein>
<dbReference type="InterPro" id="IPR016160">
    <property type="entry name" value="Ald_DH_CS_CYS"/>
</dbReference>
<dbReference type="Gene3D" id="3.40.605.10">
    <property type="entry name" value="Aldehyde Dehydrogenase, Chain A, domain 1"/>
    <property type="match status" value="1"/>
</dbReference>
<dbReference type="SUPFAM" id="SSF53720">
    <property type="entry name" value="ALDH-like"/>
    <property type="match status" value="1"/>
</dbReference>
<gene>
    <name evidence="8" type="ORF">C8D78_2259</name>
</gene>
<dbReference type="PROSITE" id="PS00687">
    <property type="entry name" value="ALDEHYDE_DEHYDR_GLU"/>
    <property type="match status" value="1"/>
</dbReference>
<evidence type="ECO:0000313" key="9">
    <source>
        <dbReference type="Proteomes" id="UP000276055"/>
    </source>
</evidence>
<feature type="active site" evidence="4">
    <location>
        <position position="277"/>
    </location>
</feature>
<evidence type="ECO:0000259" key="7">
    <source>
        <dbReference type="Pfam" id="PF00171"/>
    </source>
</evidence>
<evidence type="ECO:0000256" key="5">
    <source>
        <dbReference type="RuleBase" id="RU003345"/>
    </source>
</evidence>
<evidence type="ECO:0000256" key="2">
    <source>
        <dbReference type="ARBA" id="ARBA00023002"/>
    </source>
</evidence>
<comment type="similarity">
    <text evidence="1 5">Belongs to the aldehyde dehydrogenase family.</text>
</comment>
<dbReference type="InterPro" id="IPR016161">
    <property type="entry name" value="Ald_DH/histidinol_DH"/>
</dbReference>
<evidence type="ECO:0000256" key="1">
    <source>
        <dbReference type="ARBA" id="ARBA00009986"/>
    </source>
</evidence>
<feature type="domain" description="Aldehyde dehydrogenase" evidence="7">
    <location>
        <begin position="43"/>
        <end position="498"/>
    </location>
</feature>
<reference evidence="8 9" key="1">
    <citation type="submission" date="2018-10" db="EMBL/GenBank/DDBJ databases">
        <title>Genomic Encyclopedia of Type Strains, Phase IV (KMG-IV): sequencing the most valuable type-strain genomes for metagenomic binning, comparative biology and taxonomic classification.</title>
        <authorList>
            <person name="Goeker M."/>
        </authorList>
    </citation>
    <scope>NUCLEOTIDE SEQUENCE [LARGE SCALE GENOMIC DNA]</scope>
    <source>
        <strain evidence="8 9">DSM 25586</strain>
    </source>
</reference>
<organism evidence="8 9">
    <name type="scientific">Arthrobacter oryzae</name>
    <dbReference type="NCBI Taxonomy" id="409290"/>
    <lineage>
        <taxon>Bacteria</taxon>
        <taxon>Bacillati</taxon>
        <taxon>Actinomycetota</taxon>
        <taxon>Actinomycetes</taxon>
        <taxon>Micrococcales</taxon>
        <taxon>Micrococcaceae</taxon>
        <taxon>Arthrobacter</taxon>
    </lineage>
</organism>
<sequence length="510" mass="53601">MDLGPVRFGFDQPVHKRDPTTKGQDMSLLDPALWDGKIYLNGWRSGGGGTAGAVEPATGETLGRYGVASAADVREAAAAAAKAQKEWAARNPEDRAAVLRRAGQLWEEHGAEIQDWIVRESGGIPPKAALETHIAANECYDASALPSLPAGDVLTSNENRWSFARRRPVGVVSVIAPFNFPLILSIRAVAPALALGNAVLLKPDPRTAVCGGVTLVRVFEEAGLPPGLLSLLPGGAEIGTAVVEAPEVRVIAFTGSTAAGRKVGEAAGRLLKRAHLELGGNNAMIVLPGVDFPKAVSAAAFGSFMHQGQICMAAGRHIVHEDIYEDYVSALAEKARHLPVGDPKSGTVALGPVIDDKQLHRVDTIVQDAVQGGARLAAGGSHDGRFYQPTVLADLDLASPAWKDEIFGPVAPVMKFSTVDEAVALANDNEYGLSIGILGDVGMAMTIADRLDSGKVHINEQTVSDEANSPFGGVKASGNGSRIGGHHANMESFTEIQWLTVRPDIAPYPF</sequence>
<dbReference type="InterPro" id="IPR029510">
    <property type="entry name" value="Ald_DH_CS_GLU"/>
</dbReference>
<dbReference type="GO" id="GO:0016620">
    <property type="term" value="F:oxidoreductase activity, acting on the aldehyde or oxo group of donors, NAD or NADP as acceptor"/>
    <property type="evidence" value="ECO:0007669"/>
    <property type="project" value="InterPro"/>
</dbReference>
<dbReference type="EMBL" id="RBIR01000004">
    <property type="protein sequence ID" value="RKR19511.1"/>
    <property type="molecule type" value="Genomic_DNA"/>
</dbReference>
<dbReference type="InterPro" id="IPR015590">
    <property type="entry name" value="Aldehyde_DH_dom"/>
</dbReference>
<dbReference type="Gene3D" id="3.40.309.10">
    <property type="entry name" value="Aldehyde Dehydrogenase, Chain A, domain 2"/>
    <property type="match status" value="1"/>
</dbReference>
<evidence type="ECO:0000256" key="4">
    <source>
        <dbReference type="PROSITE-ProRule" id="PRU10007"/>
    </source>
</evidence>
<comment type="caution">
    <text evidence="8">The sequence shown here is derived from an EMBL/GenBank/DDBJ whole genome shotgun (WGS) entry which is preliminary data.</text>
</comment>
<evidence type="ECO:0000256" key="3">
    <source>
        <dbReference type="ARBA" id="ARBA00023027"/>
    </source>
</evidence>
<accession>A0A495ESB1</accession>
<dbReference type="AlphaFoldDB" id="A0A495ESB1"/>
<dbReference type="PANTHER" id="PTHR42986:SF1">
    <property type="entry name" value="BENZALDEHYDE DEHYDROGENASE YFMT"/>
    <property type="match status" value="1"/>
</dbReference>
<dbReference type="InterPro" id="IPR016162">
    <property type="entry name" value="Ald_DH_N"/>
</dbReference>
<proteinExistence type="inferred from homology"/>
<feature type="region of interest" description="Disordered" evidence="6">
    <location>
        <begin position="1"/>
        <end position="24"/>
    </location>
</feature>
<evidence type="ECO:0000256" key="6">
    <source>
        <dbReference type="SAM" id="MobiDB-lite"/>
    </source>
</evidence>
<dbReference type="PANTHER" id="PTHR42986">
    <property type="entry name" value="BENZALDEHYDE DEHYDROGENASE YFMT"/>
    <property type="match status" value="1"/>
</dbReference>